<dbReference type="PRINTS" id="PR00038">
    <property type="entry name" value="HTHLUXR"/>
</dbReference>
<evidence type="ECO:0000256" key="1">
    <source>
        <dbReference type="ARBA" id="ARBA00023125"/>
    </source>
</evidence>
<gene>
    <name evidence="4" type="ORF">K5L39_01250</name>
</gene>
<dbReference type="Pfam" id="PF00196">
    <property type="entry name" value="GerE"/>
    <property type="match status" value="1"/>
</dbReference>
<dbReference type="InterPro" id="IPR039420">
    <property type="entry name" value="WalR-like"/>
</dbReference>
<evidence type="ECO:0000313" key="4">
    <source>
        <dbReference type="EMBL" id="MEB3067803.1"/>
    </source>
</evidence>
<feature type="compositionally biased region" description="Low complexity" evidence="2">
    <location>
        <begin position="10"/>
        <end position="21"/>
    </location>
</feature>
<dbReference type="InterPro" id="IPR000792">
    <property type="entry name" value="Tscrpt_reg_LuxR_C"/>
</dbReference>
<comment type="caution">
    <text evidence="4">The sequence shown here is derived from an EMBL/GenBank/DDBJ whole genome shotgun (WGS) entry which is preliminary data.</text>
</comment>
<accession>A0ABU5YRR4</accession>
<protein>
    <submittedName>
        <fullName evidence="4">Helix-turn-helix transcriptional regulator</fullName>
    </submittedName>
</protein>
<feature type="region of interest" description="Disordered" evidence="2">
    <location>
        <begin position="1"/>
        <end position="24"/>
    </location>
</feature>
<proteinExistence type="predicted"/>
<evidence type="ECO:0000256" key="2">
    <source>
        <dbReference type="SAM" id="MobiDB-lite"/>
    </source>
</evidence>
<name>A0ABU5YRR4_9MYCO</name>
<dbReference type="InterPro" id="IPR036388">
    <property type="entry name" value="WH-like_DNA-bd_sf"/>
</dbReference>
<feature type="domain" description="HTH luxR-type" evidence="3">
    <location>
        <begin position="415"/>
        <end position="480"/>
    </location>
</feature>
<dbReference type="RefSeq" id="WP_225399367.1">
    <property type="nucleotide sequence ID" value="NZ_JAYJJQ010000001.1"/>
</dbReference>
<feature type="compositionally biased region" description="Basic and acidic residues" evidence="2">
    <location>
        <begin position="402"/>
        <end position="417"/>
    </location>
</feature>
<sequence length="481" mass="51199">MDGLLERDTAAGGETAQASAACGPRPQPALLESISPSAAGALGECLAECLPFEPHHLQPLGRPTEAMRAAHAALRLLEDVGPSPQLAWSLINMAHIAALALDPACARYAARAKTLGIQFRDPAVVIRARGYASLTTVFCSDTGWDEYEAVWGEAAATPGLEEHGGILGVLIGMFSVVRGEFGRAERYLAEVAAFLDRRDLGTFRTLVAGLQALTALSRGDWSPAVLAAEQILTRPGLPPQHRVAPLITVALVRARRGEEPVWPLLDEALECATGSLLRLPVCAARAEAAWLAGDDEAARRSVAEVLTVSGTAYAWLGGSLRRWAHLAGGRSGIDVIAVTPYECEISGDWCTAAREWVVRGCSYDAAVAQLGGDIDAAEAALSTFRRLGARTAARRAQQRLAHLSDRDPDRRRKDTSADPHGLTKRQRDVLELLAAGHSDAAIATALCISIKTANTHVCAIMAKLGVHNRTQAAAYAYQQLR</sequence>
<dbReference type="InterPro" id="IPR016032">
    <property type="entry name" value="Sig_transdc_resp-reg_C-effctor"/>
</dbReference>
<dbReference type="SUPFAM" id="SSF46894">
    <property type="entry name" value="C-terminal effector domain of the bipartite response regulators"/>
    <property type="match status" value="1"/>
</dbReference>
<evidence type="ECO:0000259" key="3">
    <source>
        <dbReference type="PROSITE" id="PS50043"/>
    </source>
</evidence>
<dbReference type="PANTHER" id="PTHR43214">
    <property type="entry name" value="TWO-COMPONENT RESPONSE REGULATOR"/>
    <property type="match status" value="1"/>
</dbReference>
<organism evidence="4 5">
    <name type="scientific">[Mycobacterium] vasticus</name>
    <dbReference type="NCBI Taxonomy" id="2875777"/>
    <lineage>
        <taxon>Bacteria</taxon>
        <taxon>Bacillati</taxon>
        <taxon>Actinomycetota</taxon>
        <taxon>Actinomycetes</taxon>
        <taxon>Mycobacteriales</taxon>
        <taxon>Mycobacteriaceae</taxon>
        <taxon>Mycolicibacter</taxon>
    </lineage>
</organism>
<dbReference type="Gene3D" id="1.10.10.10">
    <property type="entry name" value="Winged helix-like DNA-binding domain superfamily/Winged helix DNA-binding domain"/>
    <property type="match status" value="1"/>
</dbReference>
<evidence type="ECO:0000313" key="5">
    <source>
        <dbReference type="Proteomes" id="UP001299283"/>
    </source>
</evidence>
<keyword evidence="5" id="KW-1185">Reference proteome</keyword>
<dbReference type="SMART" id="SM00421">
    <property type="entry name" value="HTH_LUXR"/>
    <property type="match status" value="1"/>
</dbReference>
<dbReference type="EMBL" id="JAYJJQ010000001">
    <property type="protein sequence ID" value="MEB3067803.1"/>
    <property type="molecule type" value="Genomic_DNA"/>
</dbReference>
<keyword evidence="1" id="KW-0238">DNA-binding</keyword>
<feature type="region of interest" description="Disordered" evidence="2">
    <location>
        <begin position="398"/>
        <end position="421"/>
    </location>
</feature>
<dbReference type="Proteomes" id="UP001299283">
    <property type="component" value="Unassembled WGS sequence"/>
</dbReference>
<reference evidence="4 5" key="1">
    <citation type="submission" date="2023-12" db="EMBL/GenBank/DDBJ databases">
        <title>Description of new species of Mycobacterium terrae complex isolated from sewage at the Sao Paulo Zoological Park Foundation in Brazil.</title>
        <authorList>
            <person name="Romagnoli C.L."/>
            <person name="Conceicao E.C."/>
            <person name="Machado E."/>
            <person name="Barreto L.B.P.F."/>
            <person name="Sharma A."/>
            <person name="Silva N.M."/>
            <person name="Marques L.E."/>
            <person name="Juliana M.A."/>
            <person name="Lourenco M.C.S."/>
            <person name="Digiampietri L.A."/>
            <person name="Suffys P.N."/>
            <person name="Viana-Niero C."/>
        </authorList>
    </citation>
    <scope>NUCLEOTIDE SEQUENCE [LARGE SCALE GENOMIC DNA]</scope>
    <source>
        <strain evidence="4 5">MYC017</strain>
    </source>
</reference>
<dbReference type="PROSITE" id="PS50043">
    <property type="entry name" value="HTH_LUXR_2"/>
    <property type="match status" value="1"/>
</dbReference>
<dbReference type="CDD" id="cd06170">
    <property type="entry name" value="LuxR_C_like"/>
    <property type="match status" value="1"/>
</dbReference>